<dbReference type="PANTHER" id="PTHR11472:SF34">
    <property type="entry name" value="REGULATOR OF TELOMERE ELONGATION HELICASE 1"/>
    <property type="match status" value="1"/>
</dbReference>
<evidence type="ECO:0000256" key="1">
    <source>
        <dbReference type="ARBA" id="ARBA00022741"/>
    </source>
</evidence>
<evidence type="ECO:0000313" key="7">
    <source>
        <dbReference type="Proteomes" id="UP001159075"/>
    </source>
</evidence>
<dbReference type="PANTHER" id="PTHR11472">
    <property type="entry name" value="DNA REPAIR DEAD HELICASE RAD3/XP-D SUBFAMILY MEMBER"/>
    <property type="match status" value="1"/>
</dbReference>
<dbReference type="InterPro" id="IPR027417">
    <property type="entry name" value="P-loop_NTPase"/>
</dbReference>
<dbReference type="SUPFAM" id="SSF52540">
    <property type="entry name" value="P-loop containing nucleoside triphosphate hydrolases"/>
    <property type="match status" value="1"/>
</dbReference>
<evidence type="ECO:0000256" key="3">
    <source>
        <dbReference type="ARBA" id="ARBA00022840"/>
    </source>
</evidence>
<reference evidence="6 7" key="1">
    <citation type="submission" date="2022-09" db="EMBL/GenBank/DDBJ databases">
        <title>The outer-membrane cytochrome OmcA is essential for infection of Shewanella oneidensis by a zebrafish-associated bacteriophage.</title>
        <authorList>
            <person name="Grenfell A.W."/>
            <person name="Intile P."/>
            <person name="Mcfarlane J."/>
            <person name="Leung D."/>
            <person name="Abdalla K."/>
            <person name="Wold M."/>
            <person name="Kees E."/>
            <person name="Gralnick J."/>
        </authorList>
    </citation>
    <scope>NUCLEOTIDE SEQUENCE [LARGE SCALE GENOMIC DNA]</scope>
    <source>
        <strain evidence="6 7">NF-5</strain>
    </source>
</reference>
<dbReference type="SMART" id="SM00487">
    <property type="entry name" value="DEXDc"/>
    <property type="match status" value="1"/>
</dbReference>
<comment type="caution">
    <text evidence="6">The sequence shown here is derived from an EMBL/GenBank/DDBJ whole genome shotgun (WGS) entry which is preliminary data.</text>
</comment>
<dbReference type="Pfam" id="PF13307">
    <property type="entry name" value="Helicase_C_2"/>
    <property type="match status" value="1"/>
</dbReference>
<evidence type="ECO:0000256" key="2">
    <source>
        <dbReference type="ARBA" id="ARBA00022801"/>
    </source>
</evidence>
<keyword evidence="1" id="KW-0547">Nucleotide-binding</keyword>
<dbReference type="PROSITE" id="PS51193">
    <property type="entry name" value="HELICASE_ATP_BIND_2"/>
    <property type="match status" value="1"/>
</dbReference>
<dbReference type="SMART" id="SM00491">
    <property type="entry name" value="HELICc2"/>
    <property type="match status" value="1"/>
</dbReference>
<accession>A0ABT6UFV2</accession>
<feature type="domain" description="Helicase ATP-binding" evidence="5">
    <location>
        <begin position="12"/>
        <end position="319"/>
    </location>
</feature>
<dbReference type="Proteomes" id="UP001159075">
    <property type="component" value="Unassembled WGS sequence"/>
</dbReference>
<gene>
    <name evidence="6" type="ORF">ODY93_13630</name>
</gene>
<dbReference type="InterPro" id="IPR014013">
    <property type="entry name" value="Helic_SF1/SF2_ATP-bd_DinG/Rad3"/>
</dbReference>
<dbReference type="Pfam" id="PF04851">
    <property type="entry name" value="ResIII"/>
    <property type="match status" value="1"/>
</dbReference>
<organism evidence="6 7">
    <name type="scientific">Shewanella xiamenensis</name>
    <dbReference type="NCBI Taxonomy" id="332186"/>
    <lineage>
        <taxon>Bacteria</taxon>
        <taxon>Pseudomonadati</taxon>
        <taxon>Pseudomonadota</taxon>
        <taxon>Gammaproteobacteria</taxon>
        <taxon>Alteromonadales</taxon>
        <taxon>Shewanellaceae</taxon>
        <taxon>Shewanella</taxon>
    </lineage>
</organism>
<keyword evidence="3" id="KW-0067">ATP-binding</keyword>
<dbReference type="InterPro" id="IPR014001">
    <property type="entry name" value="Helicase_ATP-bd"/>
</dbReference>
<keyword evidence="2" id="KW-0378">Hydrolase</keyword>
<dbReference type="Gene3D" id="3.40.50.300">
    <property type="entry name" value="P-loop containing nucleotide triphosphate hydrolases"/>
    <property type="match status" value="2"/>
</dbReference>
<dbReference type="GO" id="GO:0004386">
    <property type="term" value="F:helicase activity"/>
    <property type="evidence" value="ECO:0007669"/>
    <property type="project" value="UniProtKB-KW"/>
</dbReference>
<dbReference type="RefSeq" id="WP_282679586.1">
    <property type="nucleotide sequence ID" value="NZ_CP106875.1"/>
</dbReference>
<name>A0ABT6UFV2_9GAMM</name>
<proteinExistence type="inferred from homology"/>
<comment type="similarity">
    <text evidence="4">Belongs to the helicase family. DinG subfamily.</text>
</comment>
<keyword evidence="7" id="KW-1185">Reference proteome</keyword>
<dbReference type="InterPro" id="IPR045028">
    <property type="entry name" value="DinG/Rad3-like"/>
</dbReference>
<evidence type="ECO:0000259" key="5">
    <source>
        <dbReference type="PROSITE" id="PS51193"/>
    </source>
</evidence>
<dbReference type="InterPro" id="IPR006555">
    <property type="entry name" value="ATP-dep_Helicase_C"/>
</dbReference>
<evidence type="ECO:0000256" key="4">
    <source>
        <dbReference type="ARBA" id="ARBA00038058"/>
    </source>
</evidence>
<sequence>MHGLIESVFGESGWLVNNGYTFNPIQRSYAYAIAESLKLGKGGICPIEAETGVGKTLAYLFVVADVATHNNRVVFATHSINLLKQVESEIALVAKYFESVGKPMPLACARLGREHYVDPDKVYQLVEDRLAEEGRKEMSELEQQLVNWASRTIRSGNGLISSFTDEFGALPEWLTESAIGCDNYTPEHVNPEMDRTMLLAKTCPIVITTHAMLVNHILTGSLGTLESAVLMIDEADRFEDAADLMLNKRLQINELVKTVNEFKYHLPTKVGKGFEGVLGEIGALEQSISSLDIGASSETHLILLSNIDIESAQAVKEQCRVISKEFEAIGNIKLPVKDDTHAMILRDEIRSLSKYLEYFGRSSINRGIAFSELKRIPSLYTKNVRPAAIIKYLLEQDCTAILTSATLSNSTEHYKKSFSQLASCFLTKEGDFRTNYSFAPTEFGTVDFVLSDAAVGKPYINEQINNRWLKNSASMIKLASDEHERVLVLTNSYLEMERLEGALVNAHRPVYFLYRKASLIDVISKWADTGGVLVASNLWEGFSQRLNGGQLFTGLVITKLPYSPYDDFELTAMQHAYIEQGKDGQLGEGEYHRKKRFQSSRKFRQGFGRLIRHASDTGTFYIADPRFSLSSKTHDIFVKAIPERFQKALQNESRIFSDGNAEPVKKTVWIEGLI</sequence>
<protein>
    <submittedName>
        <fullName evidence="6">DEAD/DEAH box helicase family protein</fullName>
    </submittedName>
</protein>
<dbReference type="InterPro" id="IPR006935">
    <property type="entry name" value="Helicase/UvrB_N"/>
</dbReference>
<evidence type="ECO:0000313" key="6">
    <source>
        <dbReference type="EMBL" id="MDI5832615.1"/>
    </source>
</evidence>
<dbReference type="EMBL" id="JAOTLW010000013">
    <property type="protein sequence ID" value="MDI5832615.1"/>
    <property type="molecule type" value="Genomic_DNA"/>
</dbReference>
<keyword evidence="6" id="KW-0347">Helicase</keyword>